<dbReference type="InterPro" id="IPR014718">
    <property type="entry name" value="GH-type_carb-bd"/>
</dbReference>
<dbReference type="CDD" id="cd01083">
    <property type="entry name" value="GAG_Lyase"/>
    <property type="match status" value="1"/>
</dbReference>
<evidence type="ECO:0000313" key="13">
    <source>
        <dbReference type="EMBL" id="KOO06297.1"/>
    </source>
</evidence>
<dbReference type="EMBL" id="LHPI01000019">
    <property type="protein sequence ID" value="KOO06297.1"/>
    <property type="molecule type" value="Genomic_DNA"/>
</dbReference>
<accession>A0A0M0HWP1</accession>
<dbReference type="Pfam" id="PF02884">
    <property type="entry name" value="Lyase_8_C"/>
    <property type="match status" value="1"/>
</dbReference>
<reference evidence="14" key="1">
    <citation type="submission" date="2015-08" db="EMBL/GenBank/DDBJ databases">
        <title>Vibrio galatheae sp. nov., a novel member of the Vibrionaceae family isolated from the Solomon Islands.</title>
        <authorList>
            <person name="Giubergia S."/>
            <person name="Machado H."/>
            <person name="Mateiu R.V."/>
            <person name="Gram L."/>
        </authorList>
    </citation>
    <scope>NUCLEOTIDE SEQUENCE [LARGE SCALE GENOMIC DNA]</scope>
    <source>
        <strain evidence="14">DSM 19134</strain>
    </source>
</reference>
<comment type="subcellular location">
    <subcellularLocation>
        <location evidence="1">Secreted</location>
    </subcellularLocation>
</comment>
<dbReference type="GO" id="GO:0005576">
    <property type="term" value="C:extracellular region"/>
    <property type="evidence" value="ECO:0007669"/>
    <property type="project" value="UniProtKB-SubCell"/>
</dbReference>
<dbReference type="RefSeq" id="WP_053410372.1">
    <property type="nucleotide sequence ID" value="NZ_LHPI01000019.1"/>
</dbReference>
<dbReference type="Proteomes" id="UP000037530">
    <property type="component" value="Unassembled WGS sequence"/>
</dbReference>
<keyword evidence="3" id="KW-0964">Secreted</keyword>
<feature type="active site" evidence="6">
    <location>
        <position position="283"/>
    </location>
</feature>
<dbReference type="SUPFAM" id="SSF48230">
    <property type="entry name" value="Chondroitin AC/alginate lyase"/>
    <property type="match status" value="1"/>
</dbReference>
<dbReference type="PATRIC" id="fig|171383.3.peg.3577"/>
<keyword evidence="4 8" id="KW-0732">Signal</keyword>
<dbReference type="InterPro" id="IPR003159">
    <property type="entry name" value="Lyase_8_central_dom"/>
</dbReference>
<evidence type="ECO:0000256" key="6">
    <source>
        <dbReference type="PIRSR" id="PIRSR638970-1"/>
    </source>
</evidence>
<organism evidence="13 14">
    <name type="scientific">Vibrio hepatarius</name>
    <dbReference type="NCBI Taxonomy" id="171383"/>
    <lineage>
        <taxon>Bacteria</taxon>
        <taxon>Pseudomonadati</taxon>
        <taxon>Pseudomonadota</taxon>
        <taxon>Gammaproteobacteria</taxon>
        <taxon>Vibrionales</taxon>
        <taxon>Vibrionaceae</taxon>
        <taxon>Vibrio</taxon>
        <taxon>Vibrio oreintalis group</taxon>
    </lineage>
</organism>
<sequence>MKLKLTAKQWVLPALLICQPALANELTTLSQRVAPDFAIAESVKVQSKDDTLEQLTAQYIASQQADGSWPDIDYSVILTDEAPFRAHLDRIVTLASASHLNNDVNAAQAAILAIDYWYSTDRTSKNWWWNEIGKQLRLGPAALMLGDQLPTSLINSIAADMPLAPYKTGANRTDISKGVIFGGLLNNDPLQVQKGLDGIEETIIVTEDEGVQSDYSFQQHGPQLYIGGYGEVFFGAASYWAYQVRDLQWKFAADKVDVLVNYFLEGVRWANSHGTLDYNSRGRGISRSATLDRTSLINQADYIAALKPSRATEAAQFKQHIQGMNSGLEGYKQFWRSDYATKIGADHFIGIKMNSNRIRPTEAGNGENLLGNWLGFGSTFIMQRGDEYHNLFPVWNWALVPGVTSPQFATKPADWGRIEMQTSFVGGVSDGTYGVSVMDMDAYSTQAKKAWFSFKDELVALGAGIASTRTEYVNTTVNQTRLNGPVTVDGQVYQKGSRQLVGSSWVHHDGVGYVFPDFWYGQMENDTKQGNWRAINNGQPDQVVSDDVFMLRIGHSWQPTNASYQYIILPESTANDTQAYAANKPITVLSNTDTLQAVTHSQLKVTGIVFHQAGSLVLSSGKEIAVDKPSVVLVNESKAEPEVTVATPGKGTQVNVTLTNNGQAQATTVVTSAEKRWMGKSVVVDFNAPVLPPQKETVAAQSDAFVRDGQYASQSYGNNSYLVVKSDGSGYSRKTALKFDLTGLDLTSSSTALLRLHIRNVNADASRDITVSRLSGSNWQESNLTWNTLPAVDQVGASVAITPSQIGTWLEVDVSNLIQAGTLSLLLENNGPASGKSDVSFSSRESGSGPELIVTP</sequence>
<gene>
    <name evidence="13" type="ORF">AKJ31_17525</name>
</gene>
<evidence type="ECO:0000259" key="12">
    <source>
        <dbReference type="Pfam" id="PF24517"/>
    </source>
</evidence>
<dbReference type="GO" id="GO:0005975">
    <property type="term" value="P:carbohydrate metabolic process"/>
    <property type="evidence" value="ECO:0007669"/>
    <property type="project" value="InterPro"/>
</dbReference>
<evidence type="ECO:0000259" key="10">
    <source>
        <dbReference type="Pfam" id="PF02884"/>
    </source>
</evidence>
<dbReference type="InterPro" id="IPR011013">
    <property type="entry name" value="Gal_mutarotase_sf_dom"/>
</dbReference>
<name>A0A0M0HWP1_9VIBR</name>
<dbReference type="Pfam" id="PF08124">
    <property type="entry name" value="Lyase_8_N"/>
    <property type="match status" value="1"/>
</dbReference>
<evidence type="ECO:0000256" key="5">
    <source>
        <dbReference type="ARBA" id="ARBA00023239"/>
    </source>
</evidence>
<evidence type="ECO:0008006" key="15">
    <source>
        <dbReference type="Google" id="ProtNLM"/>
    </source>
</evidence>
<dbReference type="Pfam" id="PF02278">
    <property type="entry name" value="Lyase_8"/>
    <property type="match status" value="1"/>
</dbReference>
<feature type="compositionally biased region" description="Polar residues" evidence="7">
    <location>
        <begin position="837"/>
        <end position="846"/>
    </location>
</feature>
<dbReference type="Pfam" id="PF24517">
    <property type="entry name" value="CBM96"/>
    <property type="match status" value="1"/>
</dbReference>
<dbReference type="InterPro" id="IPR008929">
    <property type="entry name" value="Chondroitin_lyas"/>
</dbReference>
<proteinExistence type="inferred from homology"/>
<evidence type="ECO:0000256" key="7">
    <source>
        <dbReference type="SAM" id="MobiDB-lite"/>
    </source>
</evidence>
<feature type="signal peptide" evidence="8">
    <location>
        <begin position="1"/>
        <end position="23"/>
    </location>
</feature>
<dbReference type="Gene3D" id="1.50.10.100">
    <property type="entry name" value="Chondroitin AC/alginate lyase"/>
    <property type="match status" value="1"/>
</dbReference>
<comment type="caution">
    <text evidence="13">The sequence shown here is derived from an EMBL/GenBank/DDBJ whole genome shotgun (WGS) entry which is preliminary data.</text>
</comment>
<feature type="active site" evidence="6">
    <location>
        <position position="220"/>
    </location>
</feature>
<feature type="domain" description="Polysaccharide lyase family 8 central" evidence="9">
    <location>
        <begin position="332"/>
        <end position="571"/>
    </location>
</feature>
<dbReference type="NCBIfam" id="NF033679">
    <property type="entry name" value="DNRLRE_dom"/>
    <property type="match status" value="1"/>
</dbReference>
<evidence type="ECO:0000256" key="8">
    <source>
        <dbReference type="SAM" id="SignalP"/>
    </source>
</evidence>
<feature type="domain" description="Polysaccharide lyase 8 N-terminal alpha-helical" evidence="11">
    <location>
        <begin position="54"/>
        <end position="321"/>
    </location>
</feature>
<dbReference type="SUPFAM" id="SSF49863">
    <property type="entry name" value="Hyaluronate lyase-like, C-terminal domain"/>
    <property type="match status" value="1"/>
</dbReference>
<feature type="active site" evidence="6">
    <location>
        <position position="229"/>
    </location>
</feature>
<dbReference type="GO" id="GO:0016837">
    <property type="term" value="F:carbon-oxygen lyase activity, acting on polysaccharides"/>
    <property type="evidence" value="ECO:0007669"/>
    <property type="project" value="UniProtKB-ARBA"/>
</dbReference>
<feature type="domain" description="Polysaccharide lyase family 8 C-terminal" evidence="10">
    <location>
        <begin position="587"/>
        <end position="649"/>
    </location>
</feature>
<evidence type="ECO:0000256" key="3">
    <source>
        <dbReference type="ARBA" id="ARBA00022525"/>
    </source>
</evidence>
<evidence type="ECO:0000259" key="11">
    <source>
        <dbReference type="Pfam" id="PF08124"/>
    </source>
</evidence>
<dbReference type="STRING" id="171383.AKJ31_17525"/>
<dbReference type="InterPro" id="IPR038970">
    <property type="entry name" value="Lyase_8"/>
</dbReference>
<evidence type="ECO:0000256" key="4">
    <source>
        <dbReference type="ARBA" id="ARBA00022729"/>
    </source>
</evidence>
<comment type="similarity">
    <text evidence="2">Belongs to the polysaccharide lyase 8 family.</text>
</comment>
<evidence type="ECO:0000259" key="9">
    <source>
        <dbReference type="Pfam" id="PF02278"/>
    </source>
</evidence>
<keyword evidence="5" id="KW-0456">Lyase</keyword>
<dbReference type="PANTHER" id="PTHR38481">
    <property type="entry name" value="HYALURONATE LYASE"/>
    <property type="match status" value="1"/>
</dbReference>
<dbReference type="SUPFAM" id="SSF74650">
    <property type="entry name" value="Galactose mutarotase-like"/>
    <property type="match status" value="1"/>
</dbReference>
<dbReference type="AlphaFoldDB" id="A0A0M0HWP1"/>
<dbReference type="Gene3D" id="2.70.98.10">
    <property type="match status" value="1"/>
</dbReference>
<evidence type="ECO:0000256" key="2">
    <source>
        <dbReference type="ARBA" id="ARBA00006699"/>
    </source>
</evidence>
<dbReference type="Gene3D" id="2.60.220.10">
    <property type="entry name" value="Polysaccharide lyase family 8-like, C-terminal"/>
    <property type="match status" value="1"/>
</dbReference>
<keyword evidence="14" id="KW-1185">Reference proteome</keyword>
<dbReference type="GO" id="GO:0030246">
    <property type="term" value="F:carbohydrate binding"/>
    <property type="evidence" value="ECO:0007669"/>
    <property type="project" value="InterPro"/>
</dbReference>
<evidence type="ECO:0000313" key="14">
    <source>
        <dbReference type="Proteomes" id="UP000037530"/>
    </source>
</evidence>
<dbReference type="PANTHER" id="PTHR38481:SF1">
    <property type="entry name" value="HYALURONATE LYASE"/>
    <property type="match status" value="1"/>
</dbReference>
<dbReference type="InterPro" id="IPR055372">
    <property type="entry name" value="CBM96"/>
</dbReference>
<protein>
    <recommendedName>
        <fullName evidence="15">Chondroitinase</fullName>
    </recommendedName>
</protein>
<dbReference type="InterPro" id="IPR004103">
    <property type="entry name" value="Lyase_8_C"/>
</dbReference>
<dbReference type="InterPro" id="IPR012970">
    <property type="entry name" value="Lyase_8_alpha_N"/>
</dbReference>
<feature type="domain" description="Carbohydrate-binding module family 96" evidence="12">
    <location>
        <begin position="696"/>
        <end position="855"/>
    </location>
</feature>
<dbReference type="InterPro" id="IPR011071">
    <property type="entry name" value="Lyase_8-like_C"/>
</dbReference>
<feature type="region of interest" description="Disordered" evidence="7">
    <location>
        <begin position="832"/>
        <end position="856"/>
    </location>
</feature>
<feature type="chain" id="PRO_5005600333" description="Chondroitinase" evidence="8">
    <location>
        <begin position="24"/>
        <end position="856"/>
    </location>
</feature>
<evidence type="ECO:0000256" key="1">
    <source>
        <dbReference type="ARBA" id="ARBA00004613"/>
    </source>
</evidence>
<dbReference type="OrthoDB" id="6636047at2"/>